<organism evidence="1 2">
    <name type="scientific">Senna tora</name>
    <dbReference type="NCBI Taxonomy" id="362788"/>
    <lineage>
        <taxon>Eukaryota</taxon>
        <taxon>Viridiplantae</taxon>
        <taxon>Streptophyta</taxon>
        <taxon>Embryophyta</taxon>
        <taxon>Tracheophyta</taxon>
        <taxon>Spermatophyta</taxon>
        <taxon>Magnoliopsida</taxon>
        <taxon>eudicotyledons</taxon>
        <taxon>Gunneridae</taxon>
        <taxon>Pentapetalae</taxon>
        <taxon>rosids</taxon>
        <taxon>fabids</taxon>
        <taxon>Fabales</taxon>
        <taxon>Fabaceae</taxon>
        <taxon>Caesalpinioideae</taxon>
        <taxon>Cassia clade</taxon>
        <taxon>Senna</taxon>
    </lineage>
</organism>
<evidence type="ECO:0000313" key="2">
    <source>
        <dbReference type="Proteomes" id="UP000634136"/>
    </source>
</evidence>
<dbReference type="Proteomes" id="UP000634136">
    <property type="component" value="Unassembled WGS sequence"/>
</dbReference>
<keyword evidence="2" id="KW-1185">Reference proteome</keyword>
<name>A0A834SLQ5_9FABA</name>
<evidence type="ECO:0000313" key="1">
    <source>
        <dbReference type="EMBL" id="KAF7804943.1"/>
    </source>
</evidence>
<proteinExistence type="predicted"/>
<sequence>MDMPWSTLSYVQFDRFNRCRSSVNGVPPTLAPFGF</sequence>
<comment type="caution">
    <text evidence="1">The sequence shown here is derived from an EMBL/GenBank/DDBJ whole genome shotgun (WGS) entry which is preliminary data.</text>
</comment>
<reference evidence="1" key="1">
    <citation type="submission" date="2020-09" db="EMBL/GenBank/DDBJ databases">
        <title>Genome-Enabled Discovery of Anthraquinone Biosynthesis in Senna tora.</title>
        <authorList>
            <person name="Kang S.-H."/>
            <person name="Pandey R.P."/>
            <person name="Lee C.-M."/>
            <person name="Sim J.-S."/>
            <person name="Jeong J.-T."/>
            <person name="Choi B.-S."/>
            <person name="Jung M."/>
            <person name="Ginzburg D."/>
            <person name="Zhao K."/>
            <person name="Won S.Y."/>
            <person name="Oh T.-J."/>
            <person name="Yu Y."/>
            <person name="Kim N.-H."/>
            <person name="Lee O.R."/>
            <person name="Lee T.-H."/>
            <person name="Bashyal P."/>
            <person name="Kim T.-S."/>
            <person name="Lee W.-H."/>
            <person name="Kawkins C."/>
            <person name="Kim C.-K."/>
            <person name="Kim J.S."/>
            <person name="Ahn B.O."/>
            <person name="Rhee S.Y."/>
            <person name="Sohng J.K."/>
        </authorList>
    </citation>
    <scope>NUCLEOTIDE SEQUENCE</scope>
    <source>
        <tissue evidence="1">Leaf</tissue>
    </source>
</reference>
<protein>
    <submittedName>
        <fullName evidence="1">Uncharacterized protein</fullName>
    </submittedName>
</protein>
<accession>A0A834SLQ5</accession>
<dbReference type="AlphaFoldDB" id="A0A834SLQ5"/>
<gene>
    <name evidence="1" type="ORF">G2W53_044054</name>
</gene>
<dbReference type="EMBL" id="JAAIUW010000013">
    <property type="protein sequence ID" value="KAF7804943.1"/>
    <property type="molecule type" value="Genomic_DNA"/>
</dbReference>